<feature type="domain" description="DUF5801" evidence="1">
    <location>
        <begin position="35"/>
        <end position="172"/>
    </location>
</feature>
<proteinExistence type="predicted"/>
<dbReference type="InterPro" id="IPR010221">
    <property type="entry name" value="VCBS_dom"/>
</dbReference>
<dbReference type="NCBIfam" id="TIGR01965">
    <property type="entry name" value="VCBS_repeat"/>
    <property type="match status" value="1"/>
</dbReference>
<keyword evidence="3" id="KW-1185">Reference proteome</keyword>
<dbReference type="RefSeq" id="WP_221574412.1">
    <property type="nucleotide sequence ID" value="NZ_JAIGNK010000004.1"/>
</dbReference>
<gene>
    <name evidence="2" type="ORF">K3152_12175</name>
</gene>
<reference evidence="2 3" key="1">
    <citation type="submission" date="2021-08" db="EMBL/GenBank/DDBJ databases">
        <title>Comparative Genomics Analysis of the Genus Qipengyuania Reveals Extensive Genetic Diversity and Metabolic Versatility, Including the Description of Fifteen Novel Species.</title>
        <authorList>
            <person name="Liu Y."/>
        </authorList>
    </citation>
    <scope>NUCLEOTIDE SEQUENCE [LARGE SCALE GENOMIC DNA]</scope>
    <source>
        <strain evidence="2 3">1NDH17</strain>
    </source>
</reference>
<dbReference type="Proteomes" id="UP000783253">
    <property type="component" value="Unassembled WGS sequence"/>
</dbReference>
<protein>
    <submittedName>
        <fullName evidence="2">VCBS domain-containing protein</fullName>
    </submittedName>
</protein>
<comment type="caution">
    <text evidence="2">The sequence shown here is derived from an EMBL/GenBank/DDBJ whole genome shotgun (WGS) entry which is preliminary data.</text>
</comment>
<evidence type="ECO:0000313" key="3">
    <source>
        <dbReference type="Proteomes" id="UP000783253"/>
    </source>
</evidence>
<evidence type="ECO:0000259" key="1">
    <source>
        <dbReference type="Pfam" id="PF19116"/>
    </source>
</evidence>
<dbReference type="InterPro" id="IPR043824">
    <property type="entry name" value="DUF5801"/>
</dbReference>
<evidence type="ECO:0000313" key="2">
    <source>
        <dbReference type="EMBL" id="MBX7459007.1"/>
    </source>
</evidence>
<dbReference type="Pfam" id="PF17963">
    <property type="entry name" value="Big_9"/>
    <property type="match status" value="1"/>
</dbReference>
<feature type="non-terminal residue" evidence="2">
    <location>
        <position position="1"/>
    </location>
</feature>
<sequence>VLDLGGNVRFADDGPTIDAAVVDGDVITLTTQDAETEGAASDTDVSTANFGGAFSVASSDYGADGAGSTAWAYSLVIDNATSGLTSGGNPITLSMNGSEVEGFANGVLVFSVSVDASTGEVTLTQYEAIDHDLPGDSSDYDSQLAVLADGVLSLSGTATITDGDGDTAEETVVLDLGGNIRFADDGPIAVADTNTMTEDTASVVGNVVTTNADDFGADGAGSPAVTAISGFGGAGTVGGSTFGEFGILYLNDDGTYSYVLNNGAVQYLDDGDSETDTFTYTIVDSDGDTSTTTLTITITGSNDAPTVGADIVAVSDEGLAGGNPDSVGTPGDTTNSVSATGQVVIGDADGVDDIEAVTLGIPSGDLSSGGETVLWVLQDDGQTLLGYTGDINGVEGVDYTPVVRVTIDNAGNFEVTQLAQIDHTYGDDVEGTTSITIPVSADDGTTVTTNANSLSVVFEDDSPTIGTFSPDTTTVANVANATATGTFTYSPGGDGHGEFIITAPAIDGITYQPVTQTMVDLTDDGIDNPVMGAVLVGTATEGGQAIFQFAVDVDGNYEFELLEPELSTSEDLSFSQLAAGGPGFRELNDDENTPVNENGRVEFTSNGTGVNANNNNFGVSNSFLDAGEWFEAEFHNPGTDGDDPALTDAEFLSAVDINVNTLKNAGGPNAGGDSTGPNVTINWIAYNDADGTQESGTVTVTSTGAIHIDPSIEFNRIYIENVDELGVSDDGGRIQIAGFTIYKTILPQDQEFNFTVSALDSDGDETGTVADLSVTLDADLVSTMEAPGKLAEAATLDLAVNDNEVFASSLTNQTTSAPRFDMRGMEMATVAAMASGFFMPEVMTDLSQTFGNTVSAGGHMVNFEFAGGLDMAAVQLPEAYATSFEGFVETAPAMLEGPMMANILEGSAFDMPQFEAVAGIETGGVDFMADMAATSNFAGGPSVFEGFAGSGEAANAMEALLMLQAPAQLAEAAAFEPGKALGEAVADLAAEAQVDAIVDHFAIGDGPAMMSSPAEGLLDSMIGNDMALTAMGMMTQDNNDEAAALAAATA</sequence>
<accession>A0ABS7IZK2</accession>
<organism evidence="2 3">
    <name type="scientific">Qipengyuania polymorpha</name>
    <dbReference type="NCBI Taxonomy" id="2867234"/>
    <lineage>
        <taxon>Bacteria</taxon>
        <taxon>Pseudomonadati</taxon>
        <taxon>Pseudomonadota</taxon>
        <taxon>Alphaproteobacteria</taxon>
        <taxon>Sphingomonadales</taxon>
        <taxon>Erythrobacteraceae</taxon>
        <taxon>Qipengyuania</taxon>
    </lineage>
</organism>
<dbReference type="EMBL" id="JAIGNK010000004">
    <property type="protein sequence ID" value="MBX7459007.1"/>
    <property type="molecule type" value="Genomic_DNA"/>
</dbReference>
<dbReference type="Pfam" id="PF19116">
    <property type="entry name" value="DUF5801"/>
    <property type="match status" value="1"/>
</dbReference>
<name>A0ABS7IZK2_9SPHN</name>